<evidence type="ECO:0000313" key="2">
    <source>
        <dbReference type="EMBL" id="CAI6333883.1"/>
    </source>
</evidence>
<feature type="region of interest" description="Disordered" evidence="1">
    <location>
        <begin position="245"/>
        <end position="265"/>
    </location>
</feature>
<feature type="region of interest" description="Disordered" evidence="1">
    <location>
        <begin position="359"/>
        <end position="396"/>
    </location>
</feature>
<evidence type="ECO:0000256" key="1">
    <source>
        <dbReference type="SAM" id="MobiDB-lite"/>
    </source>
</evidence>
<dbReference type="Proteomes" id="UP001152607">
    <property type="component" value="Unassembled WGS sequence"/>
</dbReference>
<dbReference type="AlphaFoldDB" id="A0A9W4UGH9"/>
<reference evidence="2" key="1">
    <citation type="submission" date="2023-01" db="EMBL/GenBank/DDBJ databases">
        <authorList>
            <person name="Van Ghelder C."/>
            <person name="Rancurel C."/>
        </authorList>
    </citation>
    <scope>NUCLEOTIDE SEQUENCE</scope>
    <source>
        <strain evidence="2">CNCM I-4278</strain>
    </source>
</reference>
<proteinExistence type="predicted"/>
<name>A0A9W4UGH9_9PLEO</name>
<evidence type="ECO:0000313" key="3">
    <source>
        <dbReference type="Proteomes" id="UP001152607"/>
    </source>
</evidence>
<dbReference type="EMBL" id="CAOQHR010000004">
    <property type="protein sequence ID" value="CAI6333883.1"/>
    <property type="molecule type" value="Genomic_DNA"/>
</dbReference>
<protein>
    <submittedName>
        <fullName evidence="2">Uncharacterized protein</fullName>
    </submittedName>
</protein>
<gene>
    <name evidence="2" type="ORF">PDIGIT_LOCUS6935</name>
</gene>
<comment type="caution">
    <text evidence="2">The sequence shown here is derived from an EMBL/GenBank/DDBJ whole genome shotgun (WGS) entry which is preliminary data.</text>
</comment>
<keyword evidence="3" id="KW-1185">Reference proteome</keyword>
<organism evidence="2 3">
    <name type="scientific">Periconia digitata</name>
    <dbReference type="NCBI Taxonomy" id="1303443"/>
    <lineage>
        <taxon>Eukaryota</taxon>
        <taxon>Fungi</taxon>
        <taxon>Dikarya</taxon>
        <taxon>Ascomycota</taxon>
        <taxon>Pezizomycotina</taxon>
        <taxon>Dothideomycetes</taxon>
        <taxon>Pleosporomycetidae</taxon>
        <taxon>Pleosporales</taxon>
        <taxon>Massarineae</taxon>
        <taxon>Periconiaceae</taxon>
        <taxon>Periconia</taxon>
    </lineage>
</organism>
<sequence>MDQAMILDFMSGPIYGFGSHRRPEMTDQGTDSGHAYNGFARGGYADGGHANTGYANGGPAYSGYPNDGFAFNGYTNGQYANDGYAYNGYTNGQYVNTGIQNTMYPAGFDMAYTPHYGQDMGMGTYLNNGVLPLQGQSQEQVQFPVVLTERQQNKLLKKAYDSVITREGMTAEEYSFRVQENLQIMVQGTGYVVGDGRYKHAGTSNGDQTYPPVPNSFVNELIHTGQRLIHNRDVAENVARGLSRGPISNLPVNPQTPHMDRHAQGPARGGMLPVQAPIVAPPANMNQPILDGIVARPLPNARIIPRDLNSTTGAEQVIAPLLPKSSQNSADAFVQHPSGLDDPFLGNESRQRVTEWLGCDDEGNTGGGNPRKRFSYSASPCPAPKRARQHGPASENDMMSAFQPVATSAFERNSDMDMMSVENVVSPLAHPDNMA</sequence>
<accession>A0A9W4UGH9</accession>